<dbReference type="PANTHER" id="PTHR43761">
    <property type="entry name" value="D-ISOMER SPECIFIC 2-HYDROXYACID DEHYDROGENASE FAMILY PROTEIN (AFU_ORTHOLOGUE AFUA_1G13630)"/>
    <property type="match status" value="1"/>
</dbReference>
<protein>
    <submittedName>
        <fullName evidence="7">3-phosphoglycerate dehydrogenase</fullName>
    </submittedName>
</protein>
<evidence type="ECO:0000313" key="7">
    <source>
        <dbReference type="EMBL" id="NBG88270.1"/>
    </source>
</evidence>
<evidence type="ECO:0000256" key="4">
    <source>
        <dbReference type="RuleBase" id="RU003719"/>
    </source>
</evidence>
<dbReference type="Pfam" id="PF02826">
    <property type="entry name" value="2-Hacid_dh_C"/>
    <property type="match status" value="1"/>
</dbReference>
<keyword evidence="2 4" id="KW-0560">Oxidoreductase</keyword>
<organism evidence="7 8">
    <name type="scientific">Isachenkonia alkalipeptolytica</name>
    <dbReference type="NCBI Taxonomy" id="2565777"/>
    <lineage>
        <taxon>Bacteria</taxon>
        <taxon>Bacillati</taxon>
        <taxon>Bacillota</taxon>
        <taxon>Clostridia</taxon>
        <taxon>Eubacteriales</taxon>
        <taxon>Clostridiaceae</taxon>
        <taxon>Isachenkonia</taxon>
    </lineage>
</organism>
<evidence type="ECO:0000259" key="6">
    <source>
        <dbReference type="Pfam" id="PF02826"/>
    </source>
</evidence>
<dbReference type="InterPro" id="IPR006139">
    <property type="entry name" value="D-isomer_2_OHA_DH_cat_dom"/>
</dbReference>
<dbReference type="RefSeq" id="WP_160720661.1">
    <property type="nucleotide sequence ID" value="NZ_SUMG01000007.1"/>
</dbReference>
<evidence type="ECO:0000259" key="5">
    <source>
        <dbReference type="Pfam" id="PF00389"/>
    </source>
</evidence>
<dbReference type="EMBL" id="SUMG01000007">
    <property type="protein sequence ID" value="NBG88270.1"/>
    <property type="molecule type" value="Genomic_DNA"/>
</dbReference>
<evidence type="ECO:0000256" key="1">
    <source>
        <dbReference type="ARBA" id="ARBA00005854"/>
    </source>
</evidence>
<comment type="caution">
    <text evidence="7">The sequence shown here is derived from an EMBL/GenBank/DDBJ whole genome shotgun (WGS) entry which is preliminary data.</text>
</comment>
<keyword evidence="3" id="KW-0520">NAD</keyword>
<dbReference type="CDD" id="cd05303">
    <property type="entry name" value="PGDH_2"/>
    <property type="match status" value="1"/>
</dbReference>
<gene>
    <name evidence="7" type="ORF">ISALK_07125</name>
</gene>
<dbReference type="GO" id="GO:0016616">
    <property type="term" value="F:oxidoreductase activity, acting on the CH-OH group of donors, NAD or NADP as acceptor"/>
    <property type="evidence" value="ECO:0007669"/>
    <property type="project" value="InterPro"/>
</dbReference>
<dbReference type="SUPFAM" id="SSF51735">
    <property type="entry name" value="NAD(P)-binding Rossmann-fold domains"/>
    <property type="match status" value="1"/>
</dbReference>
<name>A0AA43XJW8_9CLOT</name>
<dbReference type="AlphaFoldDB" id="A0AA43XJW8"/>
<sequence length="304" mass="33446">MIKILANDKIDDQSVQALKDLNIEVTEEHYDPEALKEKIKDFDGIIVRSATKLRKEVLKSALESGKLKLIIRAGVGIDNIDKAFAEEKGITVKNTPDASTTAVGELVLGHMLSLARHLHQSNVTMRKGKWMKKQYTGMELEGKTLGIIGFGRMGRAAAEKAYGIGMKVAYTKRSGPVEGYEHYQYLSKEALLKNADVISIHAPYNPKVGAILDEKAFDMMKDGVYVINCARGGVLSEDALLKALDSGKVAAAALDVFEDEPLEKEEIYNHEKISLSPHIGAATTEAQEKIGEEIIKIAKEFFDL</sequence>
<reference evidence="7 8" key="1">
    <citation type="submission" date="2019-04" db="EMBL/GenBank/DDBJ databases">
        <title>Isachenkonia alkalipeptolytica gen. nov. sp. nov. a new anaerobic, alkiliphilic organothrophic bacterium capable to reduce synthesized ferrihydrite isolated from a soda lake.</title>
        <authorList>
            <person name="Toshchakov S.V."/>
            <person name="Zavarzina D.G."/>
            <person name="Zhilina T.N."/>
            <person name="Kostrikina N.A."/>
            <person name="Kublanov I.V."/>
        </authorList>
    </citation>
    <scope>NUCLEOTIDE SEQUENCE [LARGE SCALE GENOMIC DNA]</scope>
    <source>
        <strain evidence="7 8">Z-1701</strain>
    </source>
</reference>
<comment type="similarity">
    <text evidence="1 4">Belongs to the D-isomer specific 2-hydroxyacid dehydrogenase family.</text>
</comment>
<evidence type="ECO:0000256" key="2">
    <source>
        <dbReference type="ARBA" id="ARBA00023002"/>
    </source>
</evidence>
<dbReference type="Gene3D" id="3.40.50.720">
    <property type="entry name" value="NAD(P)-binding Rossmann-like Domain"/>
    <property type="match status" value="2"/>
</dbReference>
<dbReference type="Pfam" id="PF00389">
    <property type="entry name" value="2-Hacid_dh"/>
    <property type="match status" value="1"/>
</dbReference>
<dbReference type="InterPro" id="IPR006140">
    <property type="entry name" value="D-isomer_DH_NAD-bd"/>
</dbReference>
<dbReference type="PANTHER" id="PTHR43761:SF1">
    <property type="entry name" value="D-ISOMER SPECIFIC 2-HYDROXYACID DEHYDROGENASE CATALYTIC DOMAIN-CONTAINING PROTEIN-RELATED"/>
    <property type="match status" value="1"/>
</dbReference>
<feature type="domain" description="D-isomer specific 2-hydroxyacid dehydrogenase catalytic" evidence="5">
    <location>
        <begin position="5"/>
        <end position="302"/>
    </location>
</feature>
<accession>A0AA43XJW8</accession>
<evidence type="ECO:0000256" key="3">
    <source>
        <dbReference type="ARBA" id="ARBA00023027"/>
    </source>
</evidence>
<dbReference type="Proteomes" id="UP000449710">
    <property type="component" value="Unassembled WGS sequence"/>
</dbReference>
<dbReference type="InterPro" id="IPR050418">
    <property type="entry name" value="D-iso_2-hydroxyacid_DH_PdxB"/>
</dbReference>
<dbReference type="GO" id="GO:0051287">
    <property type="term" value="F:NAD binding"/>
    <property type="evidence" value="ECO:0007669"/>
    <property type="project" value="InterPro"/>
</dbReference>
<evidence type="ECO:0000313" key="8">
    <source>
        <dbReference type="Proteomes" id="UP000449710"/>
    </source>
</evidence>
<proteinExistence type="inferred from homology"/>
<keyword evidence="8" id="KW-1185">Reference proteome</keyword>
<dbReference type="SUPFAM" id="SSF52283">
    <property type="entry name" value="Formate/glycerate dehydrogenase catalytic domain-like"/>
    <property type="match status" value="1"/>
</dbReference>
<dbReference type="InterPro" id="IPR036291">
    <property type="entry name" value="NAD(P)-bd_dom_sf"/>
</dbReference>
<feature type="domain" description="D-isomer specific 2-hydroxyacid dehydrogenase NAD-binding" evidence="6">
    <location>
        <begin position="108"/>
        <end position="280"/>
    </location>
</feature>